<accession>A0ABV7K7V4</accession>
<sequence>MVEQGEADQIFYDPQHPYTRALLSATLFLDPQQKREKFHCRQTARQNAAAAQNGVEPEPANRHPRDHLPAGNQQSGGLPIQTESRLRIRA</sequence>
<keyword evidence="8" id="KW-1185">Reference proteome</keyword>
<evidence type="ECO:0000256" key="2">
    <source>
        <dbReference type="ARBA" id="ARBA00022448"/>
    </source>
</evidence>
<feature type="compositionally biased region" description="Basic and acidic residues" evidence="5">
    <location>
        <begin position="59"/>
        <end position="68"/>
    </location>
</feature>
<evidence type="ECO:0000256" key="4">
    <source>
        <dbReference type="ARBA" id="ARBA00022840"/>
    </source>
</evidence>
<dbReference type="InterPro" id="IPR013563">
    <property type="entry name" value="Oligopep_ABC_C"/>
</dbReference>
<evidence type="ECO:0000256" key="1">
    <source>
        <dbReference type="ARBA" id="ARBA00004202"/>
    </source>
</evidence>
<feature type="compositionally biased region" description="Low complexity" evidence="5">
    <location>
        <begin position="43"/>
        <end position="53"/>
    </location>
</feature>
<comment type="caution">
    <text evidence="7">The sequence shown here is derived from an EMBL/GenBank/DDBJ whole genome shotgun (WGS) entry which is preliminary data.</text>
</comment>
<evidence type="ECO:0000256" key="5">
    <source>
        <dbReference type="SAM" id="MobiDB-lite"/>
    </source>
</evidence>
<evidence type="ECO:0000256" key="3">
    <source>
        <dbReference type="ARBA" id="ARBA00022741"/>
    </source>
</evidence>
<evidence type="ECO:0000313" key="7">
    <source>
        <dbReference type="EMBL" id="MFC3206418.1"/>
    </source>
</evidence>
<feature type="region of interest" description="Disordered" evidence="5">
    <location>
        <begin position="40"/>
        <end position="90"/>
    </location>
</feature>
<dbReference type="Pfam" id="PF08352">
    <property type="entry name" value="oligo_HPY"/>
    <property type="match status" value="1"/>
</dbReference>
<keyword evidence="2" id="KW-0813">Transport</keyword>
<dbReference type="Proteomes" id="UP001595583">
    <property type="component" value="Unassembled WGS sequence"/>
</dbReference>
<feature type="domain" description="Oligopeptide/dipeptide ABC transporter C-terminal" evidence="6">
    <location>
        <begin position="2"/>
        <end position="47"/>
    </location>
</feature>
<comment type="subcellular location">
    <subcellularLocation>
        <location evidence="1">Cell membrane</location>
        <topology evidence="1">Peripheral membrane protein</topology>
    </subcellularLocation>
</comment>
<evidence type="ECO:0000259" key="6">
    <source>
        <dbReference type="Pfam" id="PF08352"/>
    </source>
</evidence>
<reference evidence="8" key="1">
    <citation type="journal article" date="2019" name="Int. J. Syst. Evol. Microbiol.">
        <title>The Global Catalogue of Microorganisms (GCM) 10K type strain sequencing project: providing services to taxonomists for standard genome sequencing and annotation.</title>
        <authorList>
            <consortium name="The Broad Institute Genomics Platform"/>
            <consortium name="The Broad Institute Genome Sequencing Center for Infectious Disease"/>
            <person name="Wu L."/>
            <person name="Ma J."/>
        </authorList>
    </citation>
    <scope>NUCLEOTIDE SEQUENCE [LARGE SCALE GENOMIC DNA]</scope>
    <source>
        <strain evidence="8">KCTC 52165</strain>
    </source>
</reference>
<keyword evidence="4" id="KW-0067">ATP-binding</keyword>
<dbReference type="EMBL" id="JBHRTK010000011">
    <property type="protein sequence ID" value="MFC3206418.1"/>
    <property type="molecule type" value="Genomic_DNA"/>
</dbReference>
<dbReference type="RefSeq" id="WP_378220239.1">
    <property type="nucleotide sequence ID" value="NZ_JBHRTK010000011.1"/>
</dbReference>
<name>A0ABV7K7V4_9HYPH</name>
<keyword evidence="3" id="KW-0547">Nucleotide-binding</keyword>
<evidence type="ECO:0000313" key="8">
    <source>
        <dbReference type="Proteomes" id="UP001595583"/>
    </source>
</evidence>
<proteinExistence type="predicted"/>
<gene>
    <name evidence="7" type="ORF">ACFOHJ_09375</name>
</gene>
<organism evidence="7 8">
    <name type="scientific">Aquamicrobium soli</name>
    <dbReference type="NCBI Taxonomy" id="1811518"/>
    <lineage>
        <taxon>Bacteria</taxon>
        <taxon>Pseudomonadati</taxon>
        <taxon>Pseudomonadota</taxon>
        <taxon>Alphaproteobacteria</taxon>
        <taxon>Hyphomicrobiales</taxon>
        <taxon>Phyllobacteriaceae</taxon>
        <taxon>Aquamicrobium</taxon>
    </lineage>
</organism>
<protein>
    <recommendedName>
        <fullName evidence="6">Oligopeptide/dipeptide ABC transporter C-terminal domain-containing protein</fullName>
    </recommendedName>
</protein>